<dbReference type="InterPro" id="IPR017938">
    <property type="entry name" value="Riboflavin_synthase-like_b-brl"/>
</dbReference>
<keyword evidence="5" id="KW-0274">FAD</keyword>
<sequence length="281" mass="31551">MQNPYLPYPVRIDEIITETEDKNLKTFKFVFLNPEDEKKFAYKSGQFGELSVTGKGEIPIGIASSPTEKGFVKFTVNKVGLVSSFLHTMKVGDIMGIRGPLGNWYPWETMEGKNVVIIGGGFAFTTLRSSIIYMLDPANRSKFKDIHVIYGARSPGMLLYRDELAEWEKRDDINMHITVDGTDDPDWKYNVGFVPTITEQKAPSSDGETYAIICGPPIMIKFTQPVLDNLGYSHDQIIMSLENRMKCGIGMCGRCNIGKEFVCKDGPVFTLAELNNTPKEY</sequence>
<evidence type="ECO:0000256" key="2">
    <source>
        <dbReference type="ARBA" id="ARBA00022630"/>
    </source>
</evidence>
<dbReference type="GO" id="GO:0016491">
    <property type="term" value="F:oxidoreductase activity"/>
    <property type="evidence" value="ECO:0007669"/>
    <property type="project" value="InterPro"/>
</dbReference>
<keyword evidence="3 10" id="KW-0001">2Fe-2S</keyword>
<keyword evidence="2" id="KW-0285">Flavoprotein</keyword>
<evidence type="ECO:0000313" key="12">
    <source>
        <dbReference type="EMBL" id="QTA92414.1"/>
    </source>
</evidence>
<proteinExistence type="predicted"/>
<dbReference type="InterPro" id="IPR001433">
    <property type="entry name" value="OxRdtase_FAD/NAD-bd"/>
</dbReference>
<evidence type="ECO:0000256" key="1">
    <source>
        <dbReference type="ARBA" id="ARBA00022448"/>
    </source>
</evidence>
<evidence type="ECO:0000256" key="6">
    <source>
        <dbReference type="ARBA" id="ARBA00022982"/>
    </source>
</evidence>
<dbReference type="SUPFAM" id="SSF63380">
    <property type="entry name" value="Riboflavin synthase domain-like"/>
    <property type="match status" value="1"/>
</dbReference>
<keyword evidence="4 10" id="KW-0479">Metal-binding</keyword>
<evidence type="ECO:0000256" key="5">
    <source>
        <dbReference type="ARBA" id="ARBA00022827"/>
    </source>
</evidence>
<dbReference type="GO" id="GO:0050660">
    <property type="term" value="F:flavin adenine dinucleotide binding"/>
    <property type="evidence" value="ECO:0007669"/>
    <property type="project" value="InterPro"/>
</dbReference>
<dbReference type="InterPro" id="IPR012165">
    <property type="entry name" value="Cyt_c3_hydrogenase_gsu"/>
</dbReference>
<dbReference type="Pfam" id="PF10418">
    <property type="entry name" value="DHODB_Fe-S_bind"/>
    <property type="match status" value="1"/>
</dbReference>
<dbReference type="InterPro" id="IPR017927">
    <property type="entry name" value="FAD-bd_FR_type"/>
</dbReference>
<evidence type="ECO:0000259" key="11">
    <source>
        <dbReference type="PROSITE" id="PS51384"/>
    </source>
</evidence>
<feature type="binding site" evidence="10">
    <location>
        <position position="263"/>
    </location>
    <ligand>
        <name>[2Fe-2S] cluster</name>
        <dbReference type="ChEBI" id="CHEBI:190135"/>
    </ligand>
</feature>
<dbReference type="PIRSF" id="PIRSF006816">
    <property type="entry name" value="Cyc3_hyd_g"/>
    <property type="match status" value="1"/>
</dbReference>
<accession>A0A975GSU8</accession>
<dbReference type="Pfam" id="PF00970">
    <property type="entry name" value="FAD_binding_6"/>
    <property type="match status" value="1"/>
</dbReference>
<keyword evidence="1" id="KW-0813">Transport</keyword>
<dbReference type="AlphaFoldDB" id="A0A975GSU8"/>
<evidence type="ECO:0000256" key="10">
    <source>
        <dbReference type="PIRSR" id="PIRSR006816-2"/>
    </source>
</evidence>
<dbReference type="Proteomes" id="UP000663722">
    <property type="component" value="Chromosome"/>
</dbReference>
<dbReference type="CDD" id="cd06221">
    <property type="entry name" value="sulfite_reductase_like"/>
    <property type="match status" value="1"/>
</dbReference>
<dbReference type="InterPro" id="IPR039261">
    <property type="entry name" value="FNR_nucleotide-bd"/>
</dbReference>
<dbReference type="PANTHER" id="PTHR43513:SF1">
    <property type="entry name" value="ANAEROBIC SULFITE REDUCTASE SUBUNIT B"/>
    <property type="match status" value="1"/>
</dbReference>
<keyword evidence="6" id="KW-0249">Electron transport</keyword>
<keyword evidence="7 10" id="KW-0408">Iron</keyword>
<dbReference type="KEGG" id="dmm:dnm_084940"/>
<dbReference type="PROSITE" id="PS51384">
    <property type="entry name" value="FAD_FR"/>
    <property type="match status" value="1"/>
</dbReference>
<feature type="binding site" evidence="10">
    <location>
        <position position="255"/>
    </location>
    <ligand>
        <name>[2Fe-2S] cluster</name>
        <dbReference type="ChEBI" id="CHEBI:190135"/>
    </ligand>
</feature>
<protein>
    <submittedName>
        <fullName evidence="12">Dihydroorotate dehydrogenase B (NAD(+)), electron transfer subunit</fullName>
    </submittedName>
</protein>
<dbReference type="RefSeq" id="WP_207679788.1">
    <property type="nucleotide sequence ID" value="NZ_CP061800.1"/>
</dbReference>
<dbReference type="InterPro" id="IPR037117">
    <property type="entry name" value="Dihydroorotate_DH_ele_sf"/>
</dbReference>
<dbReference type="SUPFAM" id="SSF52343">
    <property type="entry name" value="Ferredoxin reductase-like, C-terminal NADP-linked domain"/>
    <property type="match status" value="1"/>
</dbReference>
<evidence type="ECO:0000256" key="3">
    <source>
        <dbReference type="ARBA" id="ARBA00022714"/>
    </source>
</evidence>
<keyword evidence="8 10" id="KW-0411">Iron-sulfur</keyword>
<feature type="domain" description="FAD-binding FR-type" evidence="11">
    <location>
        <begin position="5"/>
        <end position="107"/>
    </location>
</feature>
<dbReference type="Gene3D" id="2.10.240.10">
    <property type="entry name" value="Dihydroorotate dehydrogenase, electron transfer subunit"/>
    <property type="match status" value="1"/>
</dbReference>
<dbReference type="GO" id="GO:0051537">
    <property type="term" value="F:2 iron, 2 sulfur cluster binding"/>
    <property type="evidence" value="ECO:0007669"/>
    <property type="project" value="UniProtKB-KW"/>
</dbReference>
<name>A0A975GSU8_9BACT</name>
<comment type="cofactor">
    <cofactor evidence="9">
        <name>[2Fe-2S] cluster</name>
        <dbReference type="ChEBI" id="CHEBI:190135"/>
    </cofactor>
</comment>
<evidence type="ECO:0000256" key="8">
    <source>
        <dbReference type="ARBA" id="ARBA00023014"/>
    </source>
</evidence>
<dbReference type="GO" id="GO:0006221">
    <property type="term" value="P:pyrimidine nucleotide biosynthetic process"/>
    <property type="evidence" value="ECO:0007669"/>
    <property type="project" value="InterPro"/>
</dbReference>
<gene>
    <name evidence="12" type="primary">pyrK1</name>
    <name evidence="12" type="ORF">dnm_084940</name>
</gene>
<dbReference type="Gene3D" id="3.40.50.80">
    <property type="entry name" value="Nucleotide-binding domain of ferredoxin-NADP reductase (FNR) module"/>
    <property type="match status" value="1"/>
</dbReference>
<evidence type="ECO:0000313" key="13">
    <source>
        <dbReference type="Proteomes" id="UP000663722"/>
    </source>
</evidence>
<evidence type="ECO:0000256" key="7">
    <source>
        <dbReference type="ARBA" id="ARBA00023004"/>
    </source>
</evidence>
<feature type="binding site" evidence="10">
    <location>
        <position position="252"/>
    </location>
    <ligand>
        <name>[2Fe-2S] cluster</name>
        <dbReference type="ChEBI" id="CHEBI:190135"/>
    </ligand>
</feature>
<dbReference type="GO" id="GO:0046872">
    <property type="term" value="F:metal ion binding"/>
    <property type="evidence" value="ECO:0007669"/>
    <property type="project" value="UniProtKB-KW"/>
</dbReference>
<evidence type="ECO:0000256" key="9">
    <source>
        <dbReference type="ARBA" id="ARBA00034078"/>
    </source>
</evidence>
<comment type="cofactor">
    <cofactor evidence="10">
        <name>[2Fe-2S] cluster</name>
        <dbReference type="ChEBI" id="CHEBI:190135"/>
    </cofactor>
    <text evidence="10">Binds 1 [2Fe-2S] cluster per subunit.</text>
</comment>
<dbReference type="Pfam" id="PF00175">
    <property type="entry name" value="NAD_binding_1"/>
    <property type="match status" value="1"/>
</dbReference>
<evidence type="ECO:0000256" key="4">
    <source>
        <dbReference type="ARBA" id="ARBA00022723"/>
    </source>
</evidence>
<dbReference type="EMBL" id="CP061800">
    <property type="protein sequence ID" value="QTA92414.1"/>
    <property type="molecule type" value="Genomic_DNA"/>
</dbReference>
<dbReference type="PANTHER" id="PTHR43513">
    <property type="entry name" value="DIHYDROOROTATE DEHYDROGENASE B (NAD(+)), ELECTRON TRANSFER SUBUNIT"/>
    <property type="match status" value="1"/>
</dbReference>
<keyword evidence="13" id="KW-1185">Reference proteome</keyword>
<dbReference type="InterPro" id="IPR050353">
    <property type="entry name" value="PyrK_electron_transfer"/>
</dbReference>
<reference evidence="12" key="1">
    <citation type="journal article" date="2021" name="Microb. Physiol.">
        <title>Proteogenomic Insights into the Physiology of Marine, Sulfate-Reducing, Filamentous Desulfonema limicola and Desulfonema magnum.</title>
        <authorList>
            <person name="Schnaars V."/>
            <person name="Wohlbrand L."/>
            <person name="Scheve S."/>
            <person name="Hinrichs C."/>
            <person name="Reinhardt R."/>
            <person name="Rabus R."/>
        </authorList>
    </citation>
    <scope>NUCLEOTIDE SEQUENCE</scope>
    <source>
        <strain evidence="12">4be13</strain>
    </source>
</reference>
<dbReference type="InterPro" id="IPR008333">
    <property type="entry name" value="Cbr1-like_FAD-bd_dom"/>
</dbReference>
<organism evidence="12 13">
    <name type="scientific">Desulfonema magnum</name>
    <dbReference type="NCBI Taxonomy" id="45655"/>
    <lineage>
        <taxon>Bacteria</taxon>
        <taxon>Pseudomonadati</taxon>
        <taxon>Thermodesulfobacteriota</taxon>
        <taxon>Desulfobacteria</taxon>
        <taxon>Desulfobacterales</taxon>
        <taxon>Desulfococcaceae</taxon>
        <taxon>Desulfonema</taxon>
    </lineage>
</organism>
<dbReference type="InterPro" id="IPR019480">
    <property type="entry name" value="Dihydroorotate_DH_Fe-S-bd"/>
</dbReference>
<feature type="binding site" evidence="10">
    <location>
        <position position="247"/>
    </location>
    <ligand>
        <name>[2Fe-2S] cluster</name>
        <dbReference type="ChEBI" id="CHEBI:190135"/>
    </ligand>
</feature>
<dbReference type="Gene3D" id="2.40.30.10">
    <property type="entry name" value="Translation factors"/>
    <property type="match status" value="1"/>
</dbReference>